<dbReference type="PhylomeDB" id="H0H2E4"/>
<comment type="caution">
    <text evidence="6">The sequence shown here is derived from an EMBL/GenBank/DDBJ whole genome shotgun (WGS) entry which is preliminary data.</text>
</comment>
<feature type="transmembrane region" description="Helical" evidence="5">
    <location>
        <begin position="27"/>
        <end position="48"/>
    </location>
</feature>
<name>H0H2E4_SACCK</name>
<dbReference type="EMBL" id="AGVY01000388">
    <property type="protein sequence ID" value="EHM99748.1"/>
    <property type="molecule type" value="Genomic_DNA"/>
</dbReference>
<organism evidence="6 7">
    <name type="scientific">Saccharomyces cerevisiae x Saccharomyces kudriavzevii (strain VIN7)</name>
    <name type="common">Yeast</name>
    <dbReference type="NCBI Taxonomy" id="1095631"/>
    <lineage>
        <taxon>Eukaryota</taxon>
        <taxon>Fungi</taxon>
        <taxon>Dikarya</taxon>
        <taxon>Ascomycota</taxon>
        <taxon>Saccharomycotina</taxon>
        <taxon>Saccharomycetes</taxon>
        <taxon>Saccharomycetales</taxon>
        <taxon>Saccharomycetaceae</taxon>
        <taxon>Saccharomyces</taxon>
    </lineage>
</organism>
<keyword evidence="3 5" id="KW-1133">Transmembrane helix</keyword>
<proteinExistence type="predicted"/>
<evidence type="ECO:0000313" key="6">
    <source>
        <dbReference type="EMBL" id="EHM99748.1"/>
    </source>
</evidence>
<evidence type="ECO:0000256" key="2">
    <source>
        <dbReference type="ARBA" id="ARBA00022692"/>
    </source>
</evidence>
<feature type="transmembrane region" description="Helical" evidence="5">
    <location>
        <begin position="109"/>
        <end position="130"/>
    </location>
</feature>
<dbReference type="Pfam" id="PF15701">
    <property type="entry name" value="DUF4668"/>
    <property type="match status" value="1"/>
</dbReference>
<keyword evidence="4 5" id="KW-0472">Membrane</keyword>
<evidence type="ECO:0000256" key="3">
    <source>
        <dbReference type="ARBA" id="ARBA00022989"/>
    </source>
</evidence>
<evidence type="ECO:0000313" key="7">
    <source>
        <dbReference type="Proteomes" id="UP000009009"/>
    </source>
</evidence>
<feature type="transmembrane region" description="Helical" evidence="5">
    <location>
        <begin position="54"/>
        <end position="73"/>
    </location>
</feature>
<evidence type="ECO:0000256" key="5">
    <source>
        <dbReference type="SAM" id="Phobius"/>
    </source>
</evidence>
<dbReference type="AlphaFoldDB" id="H0H2E4"/>
<accession>H0H2E4</accession>
<dbReference type="HOGENOM" id="CLU_1338184_0_0_1"/>
<keyword evidence="7" id="KW-1185">Reference proteome</keyword>
<dbReference type="Proteomes" id="UP000009009">
    <property type="component" value="Unassembled WGS sequence"/>
</dbReference>
<dbReference type="GO" id="GO:0016020">
    <property type="term" value="C:membrane"/>
    <property type="evidence" value="ECO:0007669"/>
    <property type="project" value="UniProtKB-SubCell"/>
</dbReference>
<comment type="subcellular location">
    <subcellularLocation>
        <location evidence="1">Membrane</location>
        <topology evidence="1">Multi-pass membrane protein</topology>
    </subcellularLocation>
</comment>
<keyword evidence="2 5" id="KW-0812">Transmembrane</keyword>
<dbReference type="OrthoDB" id="4037559at2759"/>
<gene>
    <name evidence="6" type="ORF">VIN7_10506</name>
</gene>
<dbReference type="InterPro" id="IPR031427">
    <property type="entry name" value="DUF4668"/>
</dbReference>
<sequence length="203" mass="24187">MRDKLFINKDDTSPSLAIRLTTRAMRLLFFLKMFQYTFLEFELLFVLPNGSAKLIAYVVYSIFVSAWGFLVWAERGYRNNLQPSRCTKIKCSCCNSRKKHPRWFKYKNWMYFLLLYLSLVLVNFMIQLFFTGIKMVRQGIDIISRRHGKNVTCEEISSFIWQFRIGAVLIHFMTSRLFKNYYLHNGPFEADDRSITSEKEISE</sequence>
<protein>
    <submittedName>
        <fullName evidence="6">YPR071W-like protein</fullName>
    </submittedName>
</protein>
<evidence type="ECO:0000256" key="4">
    <source>
        <dbReference type="ARBA" id="ARBA00023136"/>
    </source>
</evidence>
<reference evidence="6 7" key="1">
    <citation type="journal article" date="2012" name="FEMS Yeast Res.">
        <title>The genome sequence of the wine yeast VIN7 reveals an allotriploid hybrid genome with Saccharomyces cerevisiae and Saccharomyces kudriavzevii origins.</title>
        <authorList>
            <person name="Borneman A.R."/>
            <person name="Desany B.A."/>
            <person name="Riches D."/>
            <person name="Affourtit J.P."/>
            <person name="Forgan A.H."/>
            <person name="Pretorius I.S."/>
            <person name="Egholm M."/>
            <person name="Chambers P.J."/>
        </authorList>
    </citation>
    <scope>NUCLEOTIDE SEQUENCE [LARGE SCALE GENOMIC DNA]</scope>
    <source>
        <strain evidence="6 7">VIN7</strain>
    </source>
</reference>
<evidence type="ECO:0000256" key="1">
    <source>
        <dbReference type="ARBA" id="ARBA00004141"/>
    </source>
</evidence>